<dbReference type="GO" id="GO:0005789">
    <property type="term" value="C:endoplasmic reticulum membrane"/>
    <property type="evidence" value="ECO:0007669"/>
    <property type="project" value="UniProtKB-SubCell"/>
</dbReference>
<dbReference type="Pfam" id="PF03908">
    <property type="entry name" value="Sec20"/>
    <property type="match status" value="1"/>
</dbReference>
<evidence type="ECO:0000256" key="7">
    <source>
        <dbReference type="ARBA" id="ARBA00023054"/>
    </source>
</evidence>
<keyword evidence="5" id="KW-0931">ER-Golgi transport</keyword>
<dbReference type="RefSeq" id="XP_022659446.1">
    <property type="nucleotide sequence ID" value="XM_022803711.1"/>
</dbReference>
<evidence type="ECO:0000256" key="2">
    <source>
        <dbReference type="ARBA" id="ARBA00022448"/>
    </source>
</evidence>
<keyword evidence="2" id="KW-0813">Transport</keyword>
<evidence type="ECO:0000256" key="5">
    <source>
        <dbReference type="ARBA" id="ARBA00022892"/>
    </source>
</evidence>
<protein>
    <recommendedName>
        <fullName evidence="11">Sec20 C-terminal domain-containing protein</fullName>
    </recommendedName>
</protein>
<evidence type="ECO:0000256" key="6">
    <source>
        <dbReference type="ARBA" id="ARBA00022989"/>
    </source>
</evidence>
<evidence type="ECO:0000256" key="10">
    <source>
        <dbReference type="SAM" id="Phobius"/>
    </source>
</evidence>
<keyword evidence="3 10" id="KW-0812">Transmembrane</keyword>
<dbReference type="KEGG" id="vde:111249624"/>
<dbReference type="GeneID" id="111249624"/>
<feature type="transmembrane region" description="Helical" evidence="10">
    <location>
        <begin position="208"/>
        <end position="225"/>
    </location>
</feature>
<proteinExistence type="inferred from homology"/>
<dbReference type="PANTHER" id="PTHR12825:SF0">
    <property type="entry name" value="VESICLE TRANSPORT PROTEIN SEC20"/>
    <property type="match status" value="1"/>
</dbReference>
<dbReference type="FunCoup" id="A0A7M7M9C6">
    <property type="interactions" value="1244"/>
</dbReference>
<keyword evidence="4" id="KW-0256">Endoplasmic reticulum</keyword>
<dbReference type="InParanoid" id="A0A7M7M9C6"/>
<accession>A0A7M7M9C6</accession>
<evidence type="ECO:0000256" key="3">
    <source>
        <dbReference type="ARBA" id="ARBA00022692"/>
    </source>
</evidence>
<dbReference type="RefSeq" id="XP_022659444.1">
    <property type="nucleotide sequence ID" value="XM_022803709.1"/>
</dbReference>
<dbReference type="RefSeq" id="XP_022659448.1">
    <property type="nucleotide sequence ID" value="XM_022803713.1"/>
</dbReference>
<dbReference type="InterPro" id="IPR056173">
    <property type="entry name" value="Sec20_C"/>
</dbReference>
<name>A0A7M7M9C6_VARDE</name>
<dbReference type="PANTHER" id="PTHR12825">
    <property type="entry name" value="BNIP1-RELATED"/>
    <property type="match status" value="1"/>
</dbReference>
<comment type="similarity">
    <text evidence="9">Belongs to the SEC20 family.</text>
</comment>
<dbReference type="GO" id="GO:0031201">
    <property type="term" value="C:SNARE complex"/>
    <property type="evidence" value="ECO:0007669"/>
    <property type="project" value="TreeGrafter"/>
</dbReference>
<dbReference type="EnsemblMetazoa" id="XM_022803709">
    <property type="protein sequence ID" value="XP_022659444"/>
    <property type="gene ID" value="LOC111249624"/>
</dbReference>
<keyword evidence="7" id="KW-0175">Coiled coil</keyword>
<reference evidence="12" key="1">
    <citation type="submission" date="2021-01" db="UniProtKB">
        <authorList>
            <consortium name="EnsemblMetazoa"/>
        </authorList>
    </citation>
    <scope>IDENTIFICATION</scope>
</reference>
<dbReference type="EnsemblMetazoa" id="XM_022803713">
    <property type="protein sequence ID" value="XP_022659448"/>
    <property type="gene ID" value="LOC111249624"/>
</dbReference>
<dbReference type="OrthoDB" id="46868at2759"/>
<evidence type="ECO:0000313" key="13">
    <source>
        <dbReference type="Proteomes" id="UP000594260"/>
    </source>
</evidence>
<dbReference type="AlphaFoldDB" id="A0A7M7M9C6"/>
<evidence type="ECO:0000256" key="8">
    <source>
        <dbReference type="ARBA" id="ARBA00023136"/>
    </source>
</evidence>
<dbReference type="Proteomes" id="UP000594260">
    <property type="component" value="Unplaced"/>
</dbReference>
<dbReference type="EnsemblMetazoa" id="XM_022803716">
    <property type="protein sequence ID" value="XP_022659451"/>
    <property type="gene ID" value="LOC111249624"/>
</dbReference>
<evidence type="ECO:0000256" key="1">
    <source>
        <dbReference type="ARBA" id="ARBA00004163"/>
    </source>
</evidence>
<keyword evidence="13" id="KW-1185">Reference proteome</keyword>
<feature type="domain" description="Sec20 C-terminal" evidence="11">
    <location>
        <begin position="140"/>
        <end position="228"/>
    </location>
</feature>
<dbReference type="EnsemblMetazoa" id="XM_022803712">
    <property type="protein sequence ID" value="XP_022659447"/>
    <property type="gene ID" value="LOC111249624"/>
</dbReference>
<dbReference type="OMA" id="ATCAYII"/>
<keyword evidence="8 10" id="KW-0472">Membrane</keyword>
<sequence>MASPVGLQKKLVSVDVRVKKLTLDVKRCDKANVLALRTREASESLLEMASMIREVETLARAAGRNERDDMNNLVETYWTMMRENQTALRKAIVGAQHSIDRLHRTELFRSEERSIENEQGKSAGIRRRGKMEKESLVRHSASVTDSLLGISRAMNDQVTSSSATIEHLVDSSATIIESGQEATKMNQEIQHSSKLLTKYDRRETTDKILIFFSFLFFFACVLYVLKKRAGIPFSWLYMFI</sequence>
<dbReference type="RefSeq" id="XP_022659451.1">
    <property type="nucleotide sequence ID" value="XM_022803716.1"/>
</dbReference>
<dbReference type="InterPro" id="IPR005606">
    <property type="entry name" value="Sec20"/>
</dbReference>
<dbReference type="GO" id="GO:0005484">
    <property type="term" value="F:SNAP receptor activity"/>
    <property type="evidence" value="ECO:0007669"/>
    <property type="project" value="InterPro"/>
</dbReference>
<comment type="subcellular location">
    <subcellularLocation>
        <location evidence="1">Endoplasmic reticulum membrane</location>
        <topology evidence="1">Single-pass type IV membrane protein</topology>
    </subcellularLocation>
</comment>
<dbReference type="EnsemblMetazoa" id="XM_022803711">
    <property type="protein sequence ID" value="XP_022659446"/>
    <property type="gene ID" value="LOC111249624"/>
</dbReference>
<dbReference type="GO" id="GO:0006890">
    <property type="term" value="P:retrograde vesicle-mediated transport, Golgi to endoplasmic reticulum"/>
    <property type="evidence" value="ECO:0007669"/>
    <property type="project" value="InterPro"/>
</dbReference>
<dbReference type="RefSeq" id="XP_022659449.1">
    <property type="nucleotide sequence ID" value="XM_022803714.1"/>
</dbReference>
<dbReference type="EnsemblMetazoa" id="XM_022803710">
    <property type="protein sequence ID" value="XP_022659445"/>
    <property type="gene ID" value="LOC111249624"/>
</dbReference>
<dbReference type="RefSeq" id="XP_022659445.1">
    <property type="nucleotide sequence ID" value="XM_022803710.1"/>
</dbReference>
<dbReference type="RefSeq" id="XP_022659447.1">
    <property type="nucleotide sequence ID" value="XM_022803712.1"/>
</dbReference>
<keyword evidence="6 10" id="KW-1133">Transmembrane helix</keyword>
<evidence type="ECO:0000313" key="12">
    <source>
        <dbReference type="EnsemblMetazoa" id="XP_022659447"/>
    </source>
</evidence>
<organism evidence="12 13">
    <name type="scientific">Varroa destructor</name>
    <name type="common">Honeybee mite</name>
    <dbReference type="NCBI Taxonomy" id="109461"/>
    <lineage>
        <taxon>Eukaryota</taxon>
        <taxon>Metazoa</taxon>
        <taxon>Ecdysozoa</taxon>
        <taxon>Arthropoda</taxon>
        <taxon>Chelicerata</taxon>
        <taxon>Arachnida</taxon>
        <taxon>Acari</taxon>
        <taxon>Parasitiformes</taxon>
        <taxon>Mesostigmata</taxon>
        <taxon>Gamasina</taxon>
        <taxon>Dermanyssoidea</taxon>
        <taxon>Varroidae</taxon>
        <taxon>Varroa</taxon>
    </lineage>
</organism>
<dbReference type="EnsemblMetazoa" id="XM_022803714">
    <property type="protein sequence ID" value="XP_022659449"/>
    <property type="gene ID" value="LOC111249624"/>
</dbReference>
<dbReference type="CTD" id="40724"/>
<evidence type="ECO:0000256" key="9">
    <source>
        <dbReference type="ARBA" id="ARBA00037934"/>
    </source>
</evidence>
<evidence type="ECO:0000259" key="11">
    <source>
        <dbReference type="Pfam" id="PF03908"/>
    </source>
</evidence>
<evidence type="ECO:0000256" key="4">
    <source>
        <dbReference type="ARBA" id="ARBA00022824"/>
    </source>
</evidence>